<dbReference type="STRING" id="580332.Slit_0198"/>
<reference evidence="1 2" key="1">
    <citation type="submission" date="2010-03" db="EMBL/GenBank/DDBJ databases">
        <title>Complete sequence of Sideroxydans lithotrophicus ES-1.</title>
        <authorList>
            <consortium name="US DOE Joint Genome Institute"/>
            <person name="Lucas S."/>
            <person name="Copeland A."/>
            <person name="Lapidus A."/>
            <person name="Cheng J.-F."/>
            <person name="Bruce D."/>
            <person name="Goodwin L."/>
            <person name="Pitluck S."/>
            <person name="Munk A.C."/>
            <person name="Detter J.C."/>
            <person name="Han C."/>
            <person name="Tapia R."/>
            <person name="Larimer F."/>
            <person name="Land M."/>
            <person name="Hauser L."/>
            <person name="Kyrpides N."/>
            <person name="Ivanova N."/>
            <person name="Emerson D."/>
            <person name="Woyke T."/>
        </authorList>
    </citation>
    <scope>NUCLEOTIDE SEQUENCE [LARGE SCALE GENOMIC DNA]</scope>
    <source>
        <strain evidence="1 2">ES-1</strain>
    </source>
</reference>
<organism evidence="1 2">
    <name type="scientific">Sideroxydans lithotrophicus (strain ES-1)</name>
    <dbReference type="NCBI Taxonomy" id="580332"/>
    <lineage>
        <taxon>Bacteria</taxon>
        <taxon>Pseudomonadati</taxon>
        <taxon>Pseudomonadota</taxon>
        <taxon>Betaproteobacteria</taxon>
        <taxon>Nitrosomonadales</taxon>
        <taxon>Gallionellaceae</taxon>
        <taxon>Sideroxydans</taxon>
    </lineage>
</organism>
<gene>
    <name evidence="1" type="ordered locus">Slit_0198</name>
</gene>
<dbReference type="EMBL" id="CP001965">
    <property type="protein sequence ID" value="ADE10440.1"/>
    <property type="molecule type" value="Genomic_DNA"/>
</dbReference>
<sequence>MLIDLKSAIRTALVGSSALNPVDTEVLVKGHHRSRVEATLMELYQAREIGCCKIIKGSHESIVWWISGVIAGQDCYYGKKNTPTAPKASKRAIPKMPKAKVRRMSGISAEVKDLVSAQPGLTTSEICEKLNKESAEYHRIRVAIASLFKLGHLRVEGVERHYRYYLEVQA</sequence>
<dbReference type="KEGG" id="slt:Slit_0198"/>
<dbReference type="HOGENOM" id="CLU_1569647_0_0_4"/>
<evidence type="ECO:0000313" key="2">
    <source>
        <dbReference type="Proteomes" id="UP000001625"/>
    </source>
</evidence>
<protein>
    <submittedName>
        <fullName evidence="1">Uncharacterized protein</fullName>
    </submittedName>
</protein>
<dbReference type="Proteomes" id="UP000001625">
    <property type="component" value="Chromosome"/>
</dbReference>
<keyword evidence="2" id="KW-1185">Reference proteome</keyword>
<dbReference type="RefSeq" id="WP_013028339.1">
    <property type="nucleotide sequence ID" value="NC_013959.1"/>
</dbReference>
<proteinExistence type="predicted"/>
<accession>D5CUA5</accession>
<dbReference type="AlphaFoldDB" id="D5CUA5"/>
<evidence type="ECO:0000313" key="1">
    <source>
        <dbReference type="EMBL" id="ADE10440.1"/>
    </source>
</evidence>
<name>D5CUA5_SIDLE</name>